<dbReference type="Pfam" id="PF04006">
    <property type="entry name" value="Mpp10"/>
    <property type="match status" value="1"/>
</dbReference>
<evidence type="ECO:0000313" key="9">
    <source>
        <dbReference type="EMBL" id="KAG5684917.1"/>
    </source>
</evidence>
<evidence type="ECO:0000256" key="4">
    <source>
        <dbReference type="ARBA" id="ARBA00023242"/>
    </source>
</evidence>
<dbReference type="PANTHER" id="PTHR17039:SF0">
    <property type="entry name" value="U3 SMALL NUCLEOLAR RIBONUCLEOPROTEIN PROTEIN MPP10"/>
    <property type="match status" value="1"/>
</dbReference>
<keyword evidence="4 7" id="KW-0539">Nucleus</keyword>
<name>A0A9J6CS86_POLVA</name>
<keyword evidence="10" id="KW-1185">Reference proteome</keyword>
<feature type="compositionally biased region" description="Acidic residues" evidence="8">
    <location>
        <begin position="232"/>
        <end position="246"/>
    </location>
</feature>
<keyword evidence="2 7" id="KW-0690">Ribosome biogenesis</keyword>
<dbReference type="InterPro" id="IPR012173">
    <property type="entry name" value="Mpp10"/>
</dbReference>
<comment type="function">
    <text evidence="7">Involved in nucleolar processing of pre-18S ribosomal RNA.</text>
</comment>
<comment type="similarity">
    <text evidence="6 7">Belongs to the MPP10 family.</text>
</comment>
<evidence type="ECO:0000256" key="7">
    <source>
        <dbReference type="PIRNR" id="PIRNR017300"/>
    </source>
</evidence>
<protein>
    <recommendedName>
        <fullName evidence="7">U3 small nucleolar ribonucleoprotein protein MPP10</fullName>
    </recommendedName>
</protein>
<evidence type="ECO:0000256" key="5">
    <source>
        <dbReference type="ARBA" id="ARBA00023274"/>
    </source>
</evidence>
<comment type="caution">
    <text evidence="9">The sequence shown here is derived from an EMBL/GenBank/DDBJ whole genome shotgun (WGS) entry which is preliminary data.</text>
</comment>
<reference evidence="9" key="1">
    <citation type="submission" date="2021-03" db="EMBL/GenBank/DDBJ databases">
        <title>Chromosome level genome of the anhydrobiotic midge Polypedilum vanderplanki.</title>
        <authorList>
            <person name="Yoshida Y."/>
            <person name="Kikawada T."/>
            <person name="Gusev O."/>
        </authorList>
    </citation>
    <scope>NUCLEOTIDE SEQUENCE</scope>
    <source>
        <strain evidence="9">NIAS01</strain>
        <tissue evidence="9">Whole body or cell culture</tissue>
    </source>
</reference>
<evidence type="ECO:0000256" key="1">
    <source>
        <dbReference type="ARBA" id="ARBA00004604"/>
    </source>
</evidence>
<feature type="region of interest" description="Disordered" evidence="8">
    <location>
        <begin position="470"/>
        <end position="503"/>
    </location>
</feature>
<feature type="compositionally biased region" description="Polar residues" evidence="8">
    <location>
        <begin position="123"/>
        <end position="142"/>
    </location>
</feature>
<dbReference type="GO" id="GO:0034457">
    <property type="term" value="C:Mpp10 complex"/>
    <property type="evidence" value="ECO:0007669"/>
    <property type="project" value="UniProtKB-UniRule"/>
</dbReference>
<evidence type="ECO:0000256" key="2">
    <source>
        <dbReference type="ARBA" id="ARBA00022517"/>
    </source>
</evidence>
<dbReference type="AlphaFoldDB" id="A0A9J6CS86"/>
<feature type="compositionally biased region" description="Acidic residues" evidence="8">
    <location>
        <begin position="200"/>
        <end position="213"/>
    </location>
</feature>
<dbReference type="GO" id="GO:0006364">
    <property type="term" value="P:rRNA processing"/>
    <property type="evidence" value="ECO:0007669"/>
    <property type="project" value="UniProtKB-KW"/>
</dbReference>
<keyword evidence="5 7" id="KW-0687">Ribonucleoprotein</keyword>
<accession>A0A9J6CS86</accession>
<feature type="compositionally biased region" description="Basic and acidic residues" evidence="8">
    <location>
        <begin position="549"/>
        <end position="560"/>
    </location>
</feature>
<sequence length="560" mass="65362">MEEISTAFDCFKSITKHPETFLTQQNEKRERIQKEMIEIIYKCSKKLASDKKSKALKKIITNGMDSESIWQQLELQNEESFESNLQDVSQFLAMDSQKFQLNLDEETPESDDQKDESEEELNQNENGEASESDSQNNENGFLNNEDDVDDDEEEESDDMPVQKKKVKKSIVDDKFFKLSEMEEFLIDQDRKEMGQSKSDDDIDYFAPDNDEINLQESLKYSDFFDPVHDDQNESDEQSESEEEQENEGPKSSYEIRQERLKKKIQKMEENMLEEKSWQMKGEVKATSRPQNSLLEEILEFDSTTRPAPIITEKVSVQLEDIIKQRIKDKAFDDVERKIKPSDIQYEYKKQLVLNQEKSKQSLSQIYEKEYLKEIEKNNPNAEDVEEEEPKEHKEIRAELKDLFEKLDMLSNFHYTPRPAQPELKIITNLPTIAIEEVAPVNVGNATMLAPEEIKSKPRGGTIIGVNERTKTDKNRDRRHKKAFQRDKFSKQSHKNEGIVNKVMKSRNVEKMKISKEATKSLASSFFNKLQDEIDVSKNGKMKGNKRKAEKQSHEAKKLKL</sequence>
<feature type="compositionally biased region" description="Acidic residues" evidence="8">
    <location>
        <begin position="103"/>
        <end position="122"/>
    </location>
</feature>
<evidence type="ECO:0000313" key="10">
    <source>
        <dbReference type="Proteomes" id="UP001107558"/>
    </source>
</evidence>
<feature type="compositionally biased region" description="Acidic residues" evidence="8">
    <location>
        <begin position="144"/>
        <end position="158"/>
    </location>
</feature>
<evidence type="ECO:0000256" key="6">
    <source>
        <dbReference type="ARBA" id="ARBA00029455"/>
    </source>
</evidence>
<feature type="region of interest" description="Disordered" evidence="8">
    <location>
        <begin position="96"/>
        <end position="167"/>
    </location>
</feature>
<feature type="compositionally biased region" description="Basic and acidic residues" evidence="8">
    <location>
        <begin position="483"/>
        <end position="496"/>
    </location>
</feature>
<keyword evidence="3 7" id="KW-0698">rRNA processing</keyword>
<dbReference type="Proteomes" id="UP001107558">
    <property type="component" value="Chromosome 1"/>
</dbReference>
<gene>
    <name evidence="9" type="ORF">PVAND_014125</name>
</gene>
<dbReference type="OrthoDB" id="445326at2759"/>
<comment type="subcellular location">
    <subcellularLocation>
        <location evidence="1 7">Nucleus</location>
        <location evidence="1 7">Nucleolus</location>
    </subcellularLocation>
</comment>
<dbReference type="EMBL" id="JADBJN010000001">
    <property type="protein sequence ID" value="KAG5684917.1"/>
    <property type="molecule type" value="Genomic_DNA"/>
</dbReference>
<proteinExistence type="inferred from homology"/>
<evidence type="ECO:0000256" key="3">
    <source>
        <dbReference type="ARBA" id="ARBA00022552"/>
    </source>
</evidence>
<dbReference type="PIRSF" id="PIRSF017300">
    <property type="entry name" value="snoRNP_Mpp10"/>
    <property type="match status" value="1"/>
</dbReference>
<dbReference type="GO" id="GO:0032040">
    <property type="term" value="C:small-subunit processome"/>
    <property type="evidence" value="ECO:0007669"/>
    <property type="project" value="TreeGrafter"/>
</dbReference>
<dbReference type="PANTHER" id="PTHR17039">
    <property type="entry name" value="U3 SMALL NUCLEOLAR RIBONUCLEOPROTEIN PROTEIN MPP10"/>
    <property type="match status" value="1"/>
</dbReference>
<feature type="region of interest" description="Disordered" evidence="8">
    <location>
        <begin position="186"/>
        <end position="259"/>
    </location>
</feature>
<feature type="compositionally biased region" description="Basic and acidic residues" evidence="8">
    <location>
        <begin position="187"/>
        <end position="199"/>
    </location>
</feature>
<feature type="region of interest" description="Disordered" evidence="8">
    <location>
        <begin position="536"/>
        <end position="560"/>
    </location>
</feature>
<organism evidence="9 10">
    <name type="scientific">Polypedilum vanderplanki</name>
    <name type="common">Sleeping chironomid midge</name>
    <dbReference type="NCBI Taxonomy" id="319348"/>
    <lineage>
        <taxon>Eukaryota</taxon>
        <taxon>Metazoa</taxon>
        <taxon>Ecdysozoa</taxon>
        <taxon>Arthropoda</taxon>
        <taxon>Hexapoda</taxon>
        <taxon>Insecta</taxon>
        <taxon>Pterygota</taxon>
        <taxon>Neoptera</taxon>
        <taxon>Endopterygota</taxon>
        <taxon>Diptera</taxon>
        <taxon>Nematocera</taxon>
        <taxon>Chironomoidea</taxon>
        <taxon>Chironomidae</taxon>
        <taxon>Chironominae</taxon>
        <taxon>Polypedilum</taxon>
        <taxon>Polypedilum</taxon>
    </lineage>
</organism>
<evidence type="ECO:0000256" key="8">
    <source>
        <dbReference type="SAM" id="MobiDB-lite"/>
    </source>
</evidence>
<feature type="compositionally biased region" description="Basic residues" evidence="8">
    <location>
        <begin position="539"/>
        <end position="548"/>
    </location>
</feature>
<dbReference type="GO" id="GO:0005732">
    <property type="term" value="C:sno(s)RNA-containing ribonucleoprotein complex"/>
    <property type="evidence" value="ECO:0007669"/>
    <property type="project" value="UniProtKB-UniRule"/>
</dbReference>